<evidence type="ECO:0000313" key="2">
    <source>
        <dbReference type="EMBL" id="CAG8981286.1"/>
    </source>
</evidence>
<evidence type="ECO:0000313" key="3">
    <source>
        <dbReference type="Proteomes" id="UP000701801"/>
    </source>
</evidence>
<dbReference type="EMBL" id="CAJVRM010000462">
    <property type="protein sequence ID" value="CAG8981286.1"/>
    <property type="molecule type" value="Genomic_DNA"/>
</dbReference>
<dbReference type="AlphaFoldDB" id="A0A9N9QBI1"/>
<gene>
    <name evidence="2" type="ORF">HYALB_00003885</name>
</gene>
<comment type="caution">
    <text evidence="2">The sequence shown here is derived from an EMBL/GenBank/DDBJ whole genome shotgun (WGS) entry which is preliminary data.</text>
</comment>
<accession>A0A9N9QBI1</accession>
<reference evidence="2" key="1">
    <citation type="submission" date="2021-07" db="EMBL/GenBank/DDBJ databases">
        <authorList>
            <person name="Durling M."/>
        </authorList>
    </citation>
    <scope>NUCLEOTIDE SEQUENCE</scope>
</reference>
<sequence>MATQKAPTGTQAFRSRLQTVGSQLALTARTKTMQYTRNPNTAHASKASSQSERRLEKANRASKWLLPQDRDCRSWVVSEYDAHQEMEKERHQALLEKISNAEY</sequence>
<proteinExistence type="predicted"/>
<name>A0A9N9QBI1_9HELO</name>
<feature type="region of interest" description="Disordered" evidence="1">
    <location>
        <begin position="30"/>
        <end position="62"/>
    </location>
</feature>
<keyword evidence="3" id="KW-1185">Reference proteome</keyword>
<organism evidence="2 3">
    <name type="scientific">Hymenoscyphus albidus</name>
    <dbReference type="NCBI Taxonomy" id="595503"/>
    <lineage>
        <taxon>Eukaryota</taxon>
        <taxon>Fungi</taxon>
        <taxon>Dikarya</taxon>
        <taxon>Ascomycota</taxon>
        <taxon>Pezizomycotina</taxon>
        <taxon>Leotiomycetes</taxon>
        <taxon>Helotiales</taxon>
        <taxon>Helotiaceae</taxon>
        <taxon>Hymenoscyphus</taxon>
    </lineage>
</organism>
<feature type="compositionally biased region" description="Polar residues" evidence="1">
    <location>
        <begin position="30"/>
        <end position="50"/>
    </location>
</feature>
<dbReference type="OrthoDB" id="3563157at2759"/>
<evidence type="ECO:0000256" key="1">
    <source>
        <dbReference type="SAM" id="MobiDB-lite"/>
    </source>
</evidence>
<dbReference type="Proteomes" id="UP000701801">
    <property type="component" value="Unassembled WGS sequence"/>
</dbReference>
<protein>
    <submittedName>
        <fullName evidence="2">Uncharacterized protein</fullName>
    </submittedName>
</protein>